<evidence type="ECO:0000256" key="5">
    <source>
        <dbReference type="ARBA" id="ARBA00022927"/>
    </source>
</evidence>
<dbReference type="Pfam" id="PF07200">
    <property type="entry name" value="Mod_r"/>
    <property type="match status" value="1"/>
</dbReference>
<dbReference type="GO" id="GO:0031902">
    <property type="term" value="C:late endosome membrane"/>
    <property type="evidence" value="ECO:0007669"/>
    <property type="project" value="UniProtKB-SubCell"/>
</dbReference>
<keyword evidence="4" id="KW-0967">Endosome</keyword>
<keyword evidence="3 7" id="KW-0813">Transport</keyword>
<evidence type="ECO:0000256" key="2">
    <source>
        <dbReference type="ARBA" id="ARBA00007617"/>
    </source>
</evidence>
<feature type="region of interest" description="Disordered" evidence="8">
    <location>
        <begin position="209"/>
        <end position="239"/>
    </location>
</feature>
<name>A0AAV2J610_KNICA</name>
<dbReference type="InterPro" id="IPR037202">
    <property type="entry name" value="ESCRT_assembly_dom"/>
</dbReference>
<comment type="function">
    <text evidence="6">Component of the ESCRT-I complex, a regulator of vesicular trafficking process. Required for the sorting of endocytic ubiquitinated cargos into multivesicular bodies. May be involved in cell growth and differentiation.</text>
</comment>
<feature type="domain" description="VPS37 C-terminal" evidence="9">
    <location>
        <begin position="59"/>
        <end position="148"/>
    </location>
</feature>
<dbReference type="GO" id="GO:0000813">
    <property type="term" value="C:ESCRT I complex"/>
    <property type="evidence" value="ECO:0007669"/>
    <property type="project" value="UniProtKB-ARBA"/>
</dbReference>
<dbReference type="AlphaFoldDB" id="A0AAV2J610"/>
<evidence type="ECO:0000256" key="1">
    <source>
        <dbReference type="ARBA" id="ARBA00004633"/>
    </source>
</evidence>
<dbReference type="InterPro" id="IPR009851">
    <property type="entry name" value="Mod_r"/>
</dbReference>
<evidence type="ECO:0000256" key="7">
    <source>
        <dbReference type="PROSITE-ProRule" id="PRU00646"/>
    </source>
</evidence>
<feature type="compositionally biased region" description="Low complexity" evidence="8">
    <location>
        <begin position="217"/>
        <end position="231"/>
    </location>
</feature>
<dbReference type="GO" id="GO:0006623">
    <property type="term" value="P:protein targeting to vacuole"/>
    <property type="evidence" value="ECO:0007669"/>
    <property type="project" value="TreeGrafter"/>
</dbReference>
<feature type="compositionally biased region" description="Low complexity" evidence="8">
    <location>
        <begin position="156"/>
        <end position="166"/>
    </location>
</feature>
<evidence type="ECO:0000256" key="6">
    <source>
        <dbReference type="ARBA" id="ARBA00025010"/>
    </source>
</evidence>
<evidence type="ECO:0000313" key="11">
    <source>
        <dbReference type="Proteomes" id="UP001497482"/>
    </source>
</evidence>
<feature type="region of interest" description="Disordered" evidence="8">
    <location>
        <begin position="134"/>
        <end position="178"/>
    </location>
</feature>
<dbReference type="GO" id="GO:0006612">
    <property type="term" value="P:protein targeting to membrane"/>
    <property type="evidence" value="ECO:0007669"/>
    <property type="project" value="TreeGrafter"/>
</dbReference>
<dbReference type="PROSITE" id="PS51314">
    <property type="entry name" value="VPS37_C"/>
    <property type="match status" value="1"/>
</dbReference>
<organism evidence="10 11">
    <name type="scientific">Knipowitschia caucasica</name>
    <name type="common">Caucasian dwarf goby</name>
    <name type="synonym">Pomatoschistus caucasicus</name>
    <dbReference type="NCBI Taxonomy" id="637954"/>
    <lineage>
        <taxon>Eukaryota</taxon>
        <taxon>Metazoa</taxon>
        <taxon>Chordata</taxon>
        <taxon>Craniata</taxon>
        <taxon>Vertebrata</taxon>
        <taxon>Euteleostomi</taxon>
        <taxon>Actinopterygii</taxon>
        <taxon>Neopterygii</taxon>
        <taxon>Teleostei</taxon>
        <taxon>Neoteleostei</taxon>
        <taxon>Acanthomorphata</taxon>
        <taxon>Gobiaria</taxon>
        <taxon>Gobiiformes</taxon>
        <taxon>Gobioidei</taxon>
        <taxon>Gobiidae</taxon>
        <taxon>Gobiinae</taxon>
        <taxon>Knipowitschia</taxon>
    </lineage>
</organism>
<dbReference type="SUPFAM" id="SSF140111">
    <property type="entry name" value="Endosomal sorting complex assembly domain"/>
    <property type="match status" value="1"/>
</dbReference>
<evidence type="ECO:0000256" key="8">
    <source>
        <dbReference type="SAM" id="MobiDB-lite"/>
    </source>
</evidence>
<keyword evidence="11" id="KW-1185">Reference proteome</keyword>
<evidence type="ECO:0000256" key="3">
    <source>
        <dbReference type="ARBA" id="ARBA00022448"/>
    </source>
</evidence>
<comment type="similarity">
    <text evidence="2">Belongs to the VPS37 family.</text>
</comment>
<gene>
    <name evidence="10" type="ORF">KC01_LOCUS4851</name>
</gene>
<sequence>MSHSYMTLVCVQFQELQQDRESLLTSNRSLAEVSLLQRPRLHTGRGRLHHKYQEMSNLATSCCDKQSKLEARGHRGSVQGARLLLQEEVAHAEEQSEELLQTFMEGHLSLDVFLDSFQQQRRIYHVRRAQAEKLQELSDTSQTAPNASSKPHSPTDLPDPAPAQDSDPPRPNGFLPQGPLRVFQVRYGLTPAILVPHCPLSPSANGSCGLPPPNPPSAAGAGAVQGSAVQGPSVQGPPMGLRLIGQLPGGWASGRPVRVQQLYRPNPAHTEPPCR</sequence>
<evidence type="ECO:0000256" key="4">
    <source>
        <dbReference type="ARBA" id="ARBA00022753"/>
    </source>
</evidence>
<dbReference type="Gene3D" id="1.10.287.660">
    <property type="entry name" value="Helix hairpin bin"/>
    <property type="match status" value="1"/>
</dbReference>
<proteinExistence type="inferred from homology"/>
<keyword evidence="5 7" id="KW-0653">Protein transport</keyword>
<dbReference type="PANTHER" id="PTHR13678:SF24">
    <property type="entry name" value="SI:CH211-284F22.3"/>
    <property type="match status" value="1"/>
</dbReference>
<reference evidence="10 11" key="1">
    <citation type="submission" date="2024-04" db="EMBL/GenBank/DDBJ databases">
        <authorList>
            <person name="Waldvogel A.-M."/>
            <person name="Schoenle A."/>
        </authorList>
    </citation>
    <scope>NUCLEOTIDE SEQUENCE [LARGE SCALE GENOMIC DNA]</scope>
</reference>
<dbReference type="Proteomes" id="UP001497482">
    <property type="component" value="Chromosome 11"/>
</dbReference>
<protein>
    <recommendedName>
        <fullName evidence="9">VPS37 C-terminal domain-containing protein</fullName>
    </recommendedName>
</protein>
<dbReference type="GO" id="GO:0043162">
    <property type="term" value="P:ubiquitin-dependent protein catabolic process via the multivesicular body sorting pathway"/>
    <property type="evidence" value="ECO:0007669"/>
    <property type="project" value="TreeGrafter"/>
</dbReference>
<accession>A0AAV2J610</accession>
<feature type="compositionally biased region" description="Polar residues" evidence="8">
    <location>
        <begin position="137"/>
        <end position="152"/>
    </location>
</feature>
<dbReference type="EMBL" id="OZ035833">
    <property type="protein sequence ID" value="CAL1572852.1"/>
    <property type="molecule type" value="Genomic_DNA"/>
</dbReference>
<evidence type="ECO:0000259" key="9">
    <source>
        <dbReference type="PROSITE" id="PS51314"/>
    </source>
</evidence>
<dbReference type="PANTHER" id="PTHR13678">
    <property type="entry name" value="VACUOLAR PROTEIN SORTING-ASSOCIATED PROTEIN 37"/>
    <property type="match status" value="1"/>
</dbReference>
<dbReference type="InterPro" id="IPR029012">
    <property type="entry name" value="Helix_hairpin_bin_sf"/>
</dbReference>
<comment type="subcellular location">
    <subcellularLocation>
        <location evidence="1">Late endosome membrane</location>
        <topology evidence="1">Peripheral membrane protein</topology>
    </subcellularLocation>
</comment>
<evidence type="ECO:0000313" key="10">
    <source>
        <dbReference type="EMBL" id="CAL1572852.1"/>
    </source>
</evidence>